<feature type="transmembrane region" description="Helical" evidence="1">
    <location>
        <begin position="38"/>
        <end position="60"/>
    </location>
</feature>
<reference evidence="3" key="1">
    <citation type="journal article" date="2019" name="Int. J. Syst. Evol. Microbiol.">
        <title>The Global Catalogue of Microorganisms (GCM) 10K type strain sequencing project: providing services to taxonomists for standard genome sequencing and annotation.</title>
        <authorList>
            <consortium name="The Broad Institute Genomics Platform"/>
            <consortium name="The Broad Institute Genome Sequencing Center for Infectious Disease"/>
            <person name="Wu L."/>
            <person name="Ma J."/>
        </authorList>
    </citation>
    <scope>NUCLEOTIDE SEQUENCE [LARGE SCALE GENOMIC DNA]</scope>
    <source>
        <strain evidence="3">KCTC 52677</strain>
    </source>
</reference>
<dbReference type="RefSeq" id="WP_257313914.1">
    <property type="nucleotide sequence ID" value="NZ_JANFDG010000005.1"/>
</dbReference>
<protein>
    <submittedName>
        <fullName evidence="2">DUF2842 domain-containing protein</fullName>
    </submittedName>
</protein>
<keyword evidence="3" id="KW-1185">Reference proteome</keyword>
<name>A0ABV7DBV3_9HYPH</name>
<organism evidence="2 3">
    <name type="scientific">Shinella pollutisoli</name>
    <dbReference type="NCBI Taxonomy" id="2250594"/>
    <lineage>
        <taxon>Bacteria</taxon>
        <taxon>Pseudomonadati</taxon>
        <taxon>Pseudomonadota</taxon>
        <taxon>Alphaproteobacteria</taxon>
        <taxon>Hyphomicrobiales</taxon>
        <taxon>Rhizobiaceae</taxon>
        <taxon>Shinella</taxon>
    </lineage>
</organism>
<dbReference type="EMBL" id="JBHRSP010000002">
    <property type="protein sequence ID" value="MFC3071844.1"/>
    <property type="molecule type" value="Genomic_DNA"/>
</dbReference>
<comment type="caution">
    <text evidence="2">The sequence shown here is derived from an EMBL/GenBank/DDBJ whole genome shotgun (WGS) entry which is preliminary data.</text>
</comment>
<evidence type="ECO:0000256" key="1">
    <source>
        <dbReference type="SAM" id="Phobius"/>
    </source>
</evidence>
<accession>A0ABV7DBV3</accession>
<sequence length="68" mass="7751">MPPRLRKLVGTVLIIVLVVVYALVATTVASATLGQSPWWIHLIYFLFTGLFWILPAMLIIKWMEKPGR</sequence>
<evidence type="ECO:0000313" key="2">
    <source>
        <dbReference type="EMBL" id="MFC3071844.1"/>
    </source>
</evidence>
<gene>
    <name evidence="2" type="ORF">ACFOHH_01850</name>
</gene>
<proteinExistence type="predicted"/>
<keyword evidence="1" id="KW-1133">Transmembrane helix</keyword>
<evidence type="ECO:0000313" key="3">
    <source>
        <dbReference type="Proteomes" id="UP001595377"/>
    </source>
</evidence>
<feature type="transmembrane region" description="Helical" evidence="1">
    <location>
        <begin position="12"/>
        <end position="32"/>
    </location>
</feature>
<dbReference type="InterPro" id="IPR021265">
    <property type="entry name" value="DUF2842"/>
</dbReference>
<dbReference type="Proteomes" id="UP001595377">
    <property type="component" value="Unassembled WGS sequence"/>
</dbReference>
<dbReference type="Pfam" id="PF11003">
    <property type="entry name" value="DUF2842"/>
    <property type="match status" value="1"/>
</dbReference>
<keyword evidence="1" id="KW-0812">Transmembrane</keyword>
<keyword evidence="1" id="KW-0472">Membrane</keyword>